<accession>A0A0D2FUT8</accession>
<dbReference type="InterPro" id="IPR012941">
    <property type="entry name" value="Phe_hydrox_C_dim_dom"/>
</dbReference>
<dbReference type="OrthoDB" id="1716816at2759"/>
<dbReference type="Gene3D" id="3.50.50.60">
    <property type="entry name" value="FAD/NAD(P)-binding domain"/>
    <property type="match status" value="1"/>
</dbReference>
<dbReference type="Gene3D" id="3.40.30.20">
    <property type="match status" value="1"/>
</dbReference>
<keyword evidence="4" id="KW-0560">Oxidoreductase</keyword>
<evidence type="ECO:0000313" key="8">
    <source>
        <dbReference type="Proteomes" id="UP000053789"/>
    </source>
</evidence>
<evidence type="ECO:0000256" key="2">
    <source>
        <dbReference type="ARBA" id="ARBA00022630"/>
    </source>
</evidence>
<dbReference type="EMBL" id="KN846993">
    <property type="protein sequence ID" value="KIW90312.1"/>
    <property type="molecule type" value="Genomic_DNA"/>
</dbReference>
<dbReference type="InterPro" id="IPR002938">
    <property type="entry name" value="FAD-bd"/>
</dbReference>
<dbReference type="PRINTS" id="PR00420">
    <property type="entry name" value="RNGMNOXGNASE"/>
</dbReference>
<feature type="domain" description="FAD-binding" evidence="5">
    <location>
        <begin position="569"/>
        <end position="781"/>
    </location>
</feature>
<dbReference type="GO" id="GO:0071949">
    <property type="term" value="F:FAD binding"/>
    <property type="evidence" value="ECO:0007669"/>
    <property type="project" value="InterPro"/>
</dbReference>
<evidence type="ECO:0008006" key="9">
    <source>
        <dbReference type="Google" id="ProtNLM"/>
    </source>
</evidence>
<keyword evidence="3" id="KW-0274">FAD</keyword>
<dbReference type="Gene3D" id="3.30.9.10">
    <property type="entry name" value="D-Amino Acid Oxidase, subunit A, domain 2"/>
    <property type="match status" value="1"/>
</dbReference>
<keyword evidence="8" id="KW-1185">Reference proteome</keyword>
<dbReference type="SUPFAM" id="SSF51905">
    <property type="entry name" value="FAD/NAD(P)-binding domain"/>
    <property type="match status" value="1"/>
</dbReference>
<dbReference type="InterPro" id="IPR050641">
    <property type="entry name" value="RIFMO-like"/>
</dbReference>
<evidence type="ECO:0000259" key="5">
    <source>
        <dbReference type="Pfam" id="PF01494"/>
    </source>
</evidence>
<dbReference type="Pfam" id="PF07976">
    <property type="entry name" value="Phe_hydrox_dim"/>
    <property type="match status" value="1"/>
</dbReference>
<dbReference type="InterPro" id="IPR036249">
    <property type="entry name" value="Thioredoxin-like_sf"/>
</dbReference>
<dbReference type="InterPro" id="IPR038220">
    <property type="entry name" value="PHOX_C_sf"/>
</dbReference>
<dbReference type="SUPFAM" id="SSF54373">
    <property type="entry name" value="FAD-linked reductases, C-terminal domain"/>
    <property type="match status" value="1"/>
</dbReference>
<gene>
    <name evidence="7" type="ORF">Z519_08956</name>
</gene>
<dbReference type="GeneID" id="27701884"/>
<dbReference type="AlphaFoldDB" id="A0A0D2FUT8"/>
<dbReference type="PANTHER" id="PTHR43004">
    <property type="entry name" value="TRK SYSTEM POTASSIUM UPTAKE PROTEIN"/>
    <property type="match status" value="1"/>
</dbReference>
<evidence type="ECO:0000313" key="7">
    <source>
        <dbReference type="EMBL" id="KIW90312.1"/>
    </source>
</evidence>
<dbReference type="PANTHER" id="PTHR43004:SF5">
    <property type="entry name" value="FAD-BINDING DOMAIN-CONTAINING PROTEIN"/>
    <property type="match status" value="1"/>
</dbReference>
<dbReference type="InterPro" id="IPR036188">
    <property type="entry name" value="FAD/NAD-bd_sf"/>
</dbReference>
<organism evidence="7 8">
    <name type="scientific">Cladophialophora bantiana (strain ATCC 10958 / CBS 173.52 / CDC B-1940 / NIH 8579)</name>
    <name type="common">Xylohypha bantiana</name>
    <dbReference type="NCBI Taxonomy" id="1442370"/>
    <lineage>
        <taxon>Eukaryota</taxon>
        <taxon>Fungi</taxon>
        <taxon>Dikarya</taxon>
        <taxon>Ascomycota</taxon>
        <taxon>Pezizomycotina</taxon>
        <taxon>Eurotiomycetes</taxon>
        <taxon>Chaetothyriomycetidae</taxon>
        <taxon>Chaetothyriales</taxon>
        <taxon>Herpotrichiellaceae</taxon>
        <taxon>Cladophialophora</taxon>
    </lineage>
</organism>
<name>A0A0D2FUT8_CLAB1</name>
<dbReference type="GO" id="GO:0016709">
    <property type="term" value="F:oxidoreductase activity, acting on paired donors, with incorporation or reduction of molecular oxygen, NAD(P)H as one donor, and incorporation of one atom of oxygen"/>
    <property type="evidence" value="ECO:0007669"/>
    <property type="project" value="UniProtKB-ARBA"/>
</dbReference>
<comment type="similarity">
    <text evidence="1">Belongs to the PheA/TfdB FAD monooxygenase family.</text>
</comment>
<dbReference type="Pfam" id="PF01494">
    <property type="entry name" value="FAD_binding_3"/>
    <property type="match status" value="1"/>
</dbReference>
<proteinExistence type="inferred from homology"/>
<evidence type="ECO:0000259" key="6">
    <source>
        <dbReference type="Pfam" id="PF07976"/>
    </source>
</evidence>
<feature type="domain" description="Phenol hydroxylase-like C-terminal dimerisation" evidence="6">
    <location>
        <begin position="922"/>
        <end position="973"/>
    </location>
</feature>
<dbReference type="VEuPathDB" id="FungiDB:Z519_08956"/>
<protein>
    <recommendedName>
        <fullName evidence="9">FAD-binding domain-containing protein</fullName>
    </recommendedName>
</protein>
<dbReference type="SUPFAM" id="SSF52833">
    <property type="entry name" value="Thioredoxin-like"/>
    <property type="match status" value="1"/>
</dbReference>
<evidence type="ECO:0000256" key="4">
    <source>
        <dbReference type="ARBA" id="ARBA00023002"/>
    </source>
</evidence>
<reference evidence="7" key="1">
    <citation type="submission" date="2015-01" db="EMBL/GenBank/DDBJ databases">
        <title>The Genome Sequence of Cladophialophora bantiana CBS 173.52.</title>
        <authorList>
            <consortium name="The Broad Institute Genomics Platform"/>
            <person name="Cuomo C."/>
            <person name="de Hoog S."/>
            <person name="Gorbushina A."/>
            <person name="Stielow B."/>
            <person name="Teixiera M."/>
            <person name="Abouelleil A."/>
            <person name="Chapman S.B."/>
            <person name="Priest M."/>
            <person name="Young S.K."/>
            <person name="Wortman J."/>
            <person name="Nusbaum C."/>
            <person name="Birren B."/>
        </authorList>
    </citation>
    <scope>NUCLEOTIDE SEQUENCE [LARGE SCALE GENOMIC DNA]</scope>
    <source>
        <strain evidence="7">CBS 173.52</strain>
    </source>
</reference>
<dbReference type="Proteomes" id="UP000053789">
    <property type="component" value="Unassembled WGS sequence"/>
</dbReference>
<evidence type="ECO:0000256" key="3">
    <source>
        <dbReference type="ARBA" id="ARBA00022827"/>
    </source>
</evidence>
<dbReference type="HOGENOM" id="CLU_303257_0_0_1"/>
<dbReference type="RefSeq" id="XP_016616981.1">
    <property type="nucleotide sequence ID" value="XM_016766683.1"/>
</dbReference>
<evidence type="ECO:0000256" key="1">
    <source>
        <dbReference type="ARBA" id="ARBA00007801"/>
    </source>
</evidence>
<keyword evidence="2" id="KW-0285">Flavoprotein</keyword>
<sequence length="982" mass="109435">MCEESSELEGFAANSTNLELDSTWQNGWLSNLDSTSTLITNRDPALHFQFLIRFAKNRGLADTFEIGKFAPAARQSICGRQNVKARDDGLGLSKGQAASEASSTELSQLSQDRTLVIPFSTGDANPRTLCNGSLLMKTMEICNGLKTTLMNKSVGSALSMEWSPLTKAMAQQFFGPSNLRAFMQRYWTFLSSHSYDRGNATSGSTWLRSGYSTIHTCRRRRPAGTISISSRRTKSERFKLFNPPMRFSSTNIGRVENLRRQGSAEFDLMCWSGSRKTLAPAKHNMHRSPVMDTGLTTWHNTPAKLVLRELVMAPACPELCFQAELAAECADKLNAWRSCFPYRPAETMYSVIRVFCKAKLPDDTKLGLPYCSLLSLWAVVKAFYTMVFTLGTTIGPEAHMQPILNGIESWKIVWNRRLNNGDDDALDVPLPDNVAGTIRSSARPGWATHRILPPAHGFLDKGFTRRRCPCTDGRLRFILEVYRCSTKLSFLNRFFRWALLGVMGQTLTAPFHGTFFDYFLNIRLKYSESIIQAAYQRGGGNLLIGWEFRDLKPSVSKDGTCRVTVQVAHVDAPATDELKCAKKLIQAQQISCGCRWGNSLVRRLSGISFPQDATAYNWVRIDGVVKTNGPDSRIGVAGTESVSHGNVLWVLLDHCRTRIGFALNKEMYEKYDDKITEEQAKHKATQAVLPFTLEFESVDWYTIYSIRQGVAEQYMINDCVLLAGDASHTHSSGAAQVMNTGIHDAINLSWKLEGVLSGWFKPEILQTYDSERRQIARTLIEHDKQYSTLISGDKIDKVFEGDVNQLLANLIRNTADFVLGLGISYEENIINLSPNAVFLSAGHLPDDALLYGPGRSVPVRLQQEIPRLQDQDSKLCGDTCILRVLSGTLNKRGVVKYMTIINGCKPQGEEAIGMASFGLIYYDDHAIVQEKFGFTESEGGTAVLRPDGHLGFATSLDRGSEVDAYFRQFVVDQSQLAPLSKS</sequence>